<dbReference type="GeneID" id="96008959"/>
<protein>
    <recommendedName>
        <fullName evidence="2">Calponin-homology (CH) domain-containing protein</fullName>
    </recommendedName>
</protein>
<dbReference type="EMBL" id="JAAQHG020000032">
    <property type="protein sequence ID" value="KAL1583746.1"/>
    <property type="molecule type" value="Genomic_DNA"/>
</dbReference>
<dbReference type="CDD" id="cd21210">
    <property type="entry name" value="CH_SCP1-like"/>
    <property type="match status" value="1"/>
</dbReference>
<evidence type="ECO:0000313" key="4">
    <source>
        <dbReference type="Proteomes" id="UP000803884"/>
    </source>
</evidence>
<feature type="compositionally biased region" description="Polar residues" evidence="1">
    <location>
        <begin position="574"/>
        <end position="586"/>
    </location>
</feature>
<dbReference type="InterPro" id="IPR003096">
    <property type="entry name" value="SM22_calponin"/>
</dbReference>
<feature type="region of interest" description="Disordered" evidence="1">
    <location>
        <begin position="130"/>
        <end position="219"/>
    </location>
</feature>
<dbReference type="GO" id="GO:0007015">
    <property type="term" value="P:actin filament organization"/>
    <property type="evidence" value="ECO:0007669"/>
    <property type="project" value="TreeGrafter"/>
</dbReference>
<dbReference type="InterPro" id="IPR001715">
    <property type="entry name" value="CH_dom"/>
</dbReference>
<proteinExistence type="predicted"/>
<dbReference type="InterPro" id="IPR036872">
    <property type="entry name" value="CH_dom_sf"/>
</dbReference>
<dbReference type="AlphaFoldDB" id="A0AB34KIH0"/>
<feature type="compositionally biased region" description="Basic and acidic residues" evidence="1">
    <location>
        <begin position="264"/>
        <end position="362"/>
    </location>
</feature>
<comment type="caution">
    <text evidence="3">The sequence shown here is derived from an EMBL/GenBank/DDBJ whole genome shotgun (WGS) entry which is preliminary data.</text>
</comment>
<evidence type="ECO:0000259" key="2">
    <source>
        <dbReference type="PROSITE" id="PS50021"/>
    </source>
</evidence>
<dbReference type="PANTHER" id="PTHR47385:SF14">
    <property type="entry name" value="TRANSGELIN"/>
    <property type="match status" value="1"/>
</dbReference>
<dbReference type="GO" id="GO:0015629">
    <property type="term" value="C:actin cytoskeleton"/>
    <property type="evidence" value="ECO:0007669"/>
    <property type="project" value="TreeGrafter"/>
</dbReference>
<keyword evidence="4" id="KW-1185">Reference proteome</keyword>
<feature type="compositionally biased region" description="Pro residues" evidence="1">
    <location>
        <begin position="491"/>
        <end position="502"/>
    </location>
</feature>
<reference evidence="3 4" key="1">
    <citation type="journal article" date="2020" name="Microbiol. Resour. Announc.">
        <title>Draft Genome Sequence of a Cladosporium Species Isolated from the Mesophotic Ascidian Didemnum maculosum.</title>
        <authorList>
            <person name="Gioti A."/>
            <person name="Siaperas R."/>
            <person name="Nikolaivits E."/>
            <person name="Le Goff G."/>
            <person name="Ouazzani J."/>
            <person name="Kotoulas G."/>
            <person name="Topakas E."/>
        </authorList>
    </citation>
    <scope>NUCLEOTIDE SEQUENCE [LARGE SCALE GENOMIC DNA]</scope>
    <source>
        <strain evidence="3 4">TM138-S3</strain>
    </source>
</reference>
<dbReference type="Proteomes" id="UP000803884">
    <property type="component" value="Unassembled WGS sequence"/>
</dbReference>
<accession>A0AB34KIH0</accession>
<feature type="compositionally biased region" description="Polar residues" evidence="1">
    <location>
        <begin position="440"/>
        <end position="456"/>
    </location>
</feature>
<dbReference type="RefSeq" id="XP_069226853.1">
    <property type="nucleotide sequence ID" value="XM_069376121.1"/>
</dbReference>
<feature type="compositionally biased region" description="Polar residues" evidence="1">
    <location>
        <begin position="146"/>
        <end position="164"/>
    </location>
</feature>
<dbReference type="Gene3D" id="1.10.418.10">
    <property type="entry name" value="Calponin-like domain"/>
    <property type="match status" value="1"/>
</dbReference>
<feature type="region of interest" description="Disordered" evidence="1">
    <location>
        <begin position="251"/>
        <end position="712"/>
    </location>
</feature>
<name>A0AB34KIH0_9PEZI</name>
<organism evidence="3 4">
    <name type="scientific">Cladosporium halotolerans</name>
    <dbReference type="NCBI Taxonomy" id="1052096"/>
    <lineage>
        <taxon>Eukaryota</taxon>
        <taxon>Fungi</taxon>
        <taxon>Dikarya</taxon>
        <taxon>Ascomycota</taxon>
        <taxon>Pezizomycotina</taxon>
        <taxon>Dothideomycetes</taxon>
        <taxon>Dothideomycetidae</taxon>
        <taxon>Cladosporiales</taxon>
        <taxon>Cladosporiaceae</taxon>
        <taxon>Cladosporium</taxon>
    </lineage>
</organism>
<dbReference type="PRINTS" id="PR00888">
    <property type="entry name" value="SM22CALPONIN"/>
</dbReference>
<feature type="compositionally biased region" description="Low complexity" evidence="1">
    <location>
        <begin position="199"/>
        <end position="209"/>
    </location>
</feature>
<feature type="domain" description="Calponin-homology (CH)" evidence="2">
    <location>
        <begin position="21"/>
        <end position="127"/>
    </location>
</feature>
<dbReference type="PROSITE" id="PS50021">
    <property type="entry name" value="CH"/>
    <property type="match status" value="1"/>
</dbReference>
<feature type="compositionally biased region" description="Basic and acidic residues" evidence="1">
    <location>
        <begin position="635"/>
        <end position="664"/>
    </location>
</feature>
<dbReference type="PANTHER" id="PTHR47385">
    <property type="entry name" value="CALPONIN"/>
    <property type="match status" value="1"/>
</dbReference>
<evidence type="ECO:0000256" key="1">
    <source>
        <dbReference type="SAM" id="MobiDB-lite"/>
    </source>
</evidence>
<evidence type="ECO:0000313" key="3">
    <source>
        <dbReference type="EMBL" id="KAL1583746.1"/>
    </source>
</evidence>
<dbReference type="InterPro" id="IPR050606">
    <property type="entry name" value="Calponin-like"/>
</dbReference>
<feature type="compositionally biased region" description="Basic and acidic residues" evidence="1">
    <location>
        <begin position="400"/>
        <end position="437"/>
    </location>
</feature>
<dbReference type="GO" id="GO:0051015">
    <property type="term" value="F:actin filament binding"/>
    <property type="evidence" value="ECO:0007669"/>
    <property type="project" value="TreeGrafter"/>
</dbReference>
<dbReference type="SUPFAM" id="SSF47576">
    <property type="entry name" value="Calponin-homology domain, CH-domain"/>
    <property type="match status" value="1"/>
</dbReference>
<sequence length="712" mass="78917">MPSVTSLDSDMRNLRLSRYTPQAANEARSWIEDTLGRSLPPGDLLAALKDGVALCELANLALPPPGIKFKKSQMPFIQMENISHFLKACEMPPLNMPSHDRFLTVDLFEGKDPAQVLQCLGAFSRQANAANPSTFRSTIGPKKSGGTLTPSASGTISSNASGSMRHSPYGRPSSPVKPSAAMPSQGRAISPALTGGSNGSQSGSGKNTGPVSSWSSKADEGVTAPAWNIAQYGFMGGASQGNQGISFGARRQITSQSPTVPSFAEKERKRKEKEEEEARLKQQSEENEHKRRVEREAEEEREKAEEERRWEEETQRHREEERRRVEAQKRQWAEQERRWQRDDEERKKEDAEIQHLMKKSETPGKPASSSSSILRGQSLADYQREQRALGGDTDGPVETPEGKRVRELEKQLEEARERERQYQAEREEKLRSGKDWSRPGTAQTDRPSSAQQSEASWTGDEREYLRGQWQANQDRSAGSGAARQGETRAPPSLPSRPLPEPEPVFTADESLDEPEERPTPTLPTRSSQPLQISDSSNSMPHYDPSSAPTSSPMGSGNRPLPSPQPKEYEPYSPPQQRQTRTETYLSANPAPKPMGPRVSASAEAGDTALEQAADRDRRIASQQKTNAGGWASKSLLEREMERERERQREWEREQKETADRKKDPSQGSGEGQSWDVNQYGYTGGDSMNRGSSSGSGIAMGGRRQIIGPRPQK</sequence>
<dbReference type="SMART" id="SM00033">
    <property type="entry name" value="CH"/>
    <property type="match status" value="1"/>
</dbReference>
<dbReference type="Pfam" id="PF00307">
    <property type="entry name" value="CH"/>
    <property type="match status" value="1"/>
</dbReference>
<gene>
    <name evidence="3" type="ORF">WHR41_07517</name>
</gene>